<evidence type="ECO:0000313" key="6">
    <source>
        <dbReference type="RefSeq" id="XP_016926105.4"/>
    </source>
</evidence>
<name>A0AB39Z0R8_DROSZ</name>
<dbReference type="InterPro" id="IPR009003">
    <property type="entry name" value="Peptidase_S1_PA"/>
</dbReference>
<accession>A0AB39Z0R8</accession>
<dbReference type="PROSITE" id="PS50240">
    <property type="entry name" value="TRYPSIN_DOM"/>
    <property type="match status" value="1"/>
</dbReference>
<evidence type="ECO:0000259" key="4">
    <source>
        <dbReference type="PROSITE" id="PS50240"/>
    </source>
</evidence>
<organism evidence="5 6">
    <name type="scientific">Drosophila suzukii</name>
    <name type="common">Spotted-wing drosophila fruit fly</name>
    <dbReference type="NCBI Taxonomy" id="28584"/>
    <lineage>
        <taxon>Eukaryota</taxon>
        <taxon>Metazoa</taxon>
        <taxon>Ecdysozoa</taxon>
        <taxon>Arthropoda</taxon>
        <taxon>Hexapoda</taxon>
        <taxon>Insecta</taxon>
        <taxon>Pterygota</taxon>
        <taxon>Neoptera</taxon>
        <taxon>Endopterygota</taxon>
        <taxon>Diptera</taxon>
        <taxon>Brachycera</taxon>
        <taxon>Muscomorpha</taxon>
        <taxon>Ephydroidea</taxon>
        <taxon>Drosophilidae</taxon>
        <taxon>Drosophila</taxon>
        <taxon>Sophophora</taxon>
    </lineage>
</organism>
<dbReference type="GO" id="GO:0006508">
    <property type="term" value="P:proteolysis"/>
    <property type="evidence" value="ECO:0007669"/>
    <property type="project" value="UniProtKB-KW"/>
</dbReference>
<evidence type="ECO:0000256" key="1">
    <source>
        <dbReference type="ARBA" id="ARBA00023157"/>
    </source>
</evidence>
<keyword evidence="5" id="KW-1185">Reference proteome</keyword>
<dbReference type="PRINTS" id="PR00722">
    <property type="entry name" value="CHYMOTRYPSIN"/>
</dbReference>
<dbReference type="Pfam" id="PF00089">
    <property type="entry name" value="Trypsin"/>
    <property type="match status" value="1"/>
</dbReference>
<evidence type="ECO:0000256" key="2">
    <source>
        <dbReference type="ARBA" id="ARBA00024195"/>
    </source>
</evidence>
<dbReference type="SMART" id="SM00020">
    <property type="entry name" value="Tryp_SPc"/>
    <property type="match status" value="1"/>
</dbReference>
<dbReference type="InterPro" id="IPR043504">
    <property type="entry name" value="Peptidase_S1_PA_chymotrypsin"/>
</dbReference>
<keyword evidence="3" id="KW-0732">Signal</keyword>
<gene>
    <name evidence="6" type="primary">LOC108007011</name>
</gene>
<feature type="signal peptide" evidence="3">
    <location>
        <begin position="1"/>
        <end position="19"/>
    </location>
</feature>
<dbReference type="AlphaFoldDB" id="A0AB39Z0R8"/>
<dbReference type="GO" id="GO:0004252">
    <property type="term" value="F:serine-type endopeptidase activity"/>
    <property type="evidence" value="ECO:0007669"/>
    <property type="project" value="InterPro"/>
</dbReference>
<dbReference type="PANTHER" id="PTHR24256">
    <property type="entry name" value="TRYPTASE-RELATED"/>
    <property type="match status" value="1"/>
</dbReference>
<dbReference type="InterPro" id="IPR001254">
    <property type="entry name" value="Trypsin_dom"/>
</dbReference>
<sequence>MNTVVVGFTCLLLPLLGSAQFIDMACGIRAPNPFGARIKNGTIAGLTSSPWMAFLHSTTGRFICGGSLITHRLVLTAAHCFLPNIQLIARLGEYDREEYEKCHGSYCTFRTEARVERGFRHRLYDPDTMANDIAILRLVRRVEYTDNIRPICIVWDTRWRNYINSIDPVTGTGWGKTESDGDSGKLMTVDLSRQQTEICQRFIYRTLTSTMFCAGNWDSNLCNGDSGGPVGAMVPFQNFQRFIQIGIASFTNTQCSKASAFTDVLSYVDWILAVYNYHQS</sequence>
<dbReference type="PROSITE" id="PS00134">
    <property type="entry name" value="TRYPSIN_HIS"/>
    <property type="match status" value="1"/>
</dbReference>
<dbReference type="SUPFAM" id="SSF50494">
    <property type="entry name" value="Trypsin-like serine proteases"/>
    <property type="match status" value="1"/>
</dbReference>
<dbReference type="GO" id="GO:0005576">
    <property type="term" value="C:extracellular region"/>
    <property type="evidence" value="ECO:0007669"/>
    <property type="project" value="UniProtKB-SubCell"/>
</dbReference>
<evidence type="ECO:0000313" key="5">
    <source>
        <dbReference type="Proteomes" id="UP001652628"/>
    </source>
</evidence>
<dbReference type="InterPro" id="IPR051487">
    <property type="entry name" value="Ser/Thr_Proteases_Immune/Dev"/>
</dbReference>
<evidence type="ECO:0000256" key="3">
    <source>
        <dbReference type="SAM" id="SignalP"/>
    </source>
</evidence>
<feature type="chain" id="PRO_5045034796" evidence="3">
    <location>
        <begin position="20"/>
        <end position="280"/>
    </location>
</feature>
<dbReference type="InterPro" id="IPR018114">
    <property type="entry name" value="TRYPSIN_HIS"/>
</dbReference>
<protein>
    <submittedName>
        <fullName evidence="6">Chymotrypsin-like protease CTRL-1</fullName>
    </submittedName>
</protein>
<comment type="similarity">
    <text evidence="2">Belongs to the peptidase S1 family. CLIP subfamily.</text>
</comment>
<dbReference type="CDD" id="cd00190">
    <property type="entry name" value="Tryp_SPc"/>
    <property type="match status" value="1"/>
</dbReference>
<dbReference type="Proteomes" id="UP001652628">
    <property type="component" value="Chromosome 3"/>
</dbReference>
<dbReference type="Gene3D" id="2.40.10.10">
    <property type="entry name" value="Trypsin-like serine proteases"/>
    <property type="match status" value="2"/>
</dbReference>
<keyword evidence="1" id="KW-1015">Disulfide bond</keyword>
<dbReference type="GeneID" id="108007011"/>
<dbReference type="InterPro" id="IPR001314">
    <property type="entry name" value="Peptidase_S1A"/>
</dbReference>
<reference evidence="6" key="1">
    <citation type="submission" date="2025-08" db="UniProtKB">
        <authorList>
            <consortium name="RefSeq"/>
        </authorList>
    </citation>
    <scope>IDENTIFICATION</scope>
</reference>
<dbReference type="RefSeq" id="XP_016926105.4">
    <property type="nucleotide sequence ID" value="XM_017070616.4"/>
</dbReference>
<proteinExistence type="inferred from homology"/>
<feature type="domain" description="Peptidase S1" evidence="4">
    <location>
        <begin position="38"/>
        <end position="276"/>
    </location>
</feature>